<feature type="transmembrane region" description="Helical" evidence="6">
    <location>
        <begin position="770"/>
        <end position="791"/>
    </location>
</feature>
<feature type="transmembrane region" description="Helical" evidence="6">
    <location>
        <begin position="227"/>
        <end position="244"/>
    </location>
</feature>
<feature type="region of interest" description="Disordered" evidence="5">
    <location>
        <begin position="956"/>
        <end position="979"/>
    </location>
</feature>
<dbReference type="Pfam" id="PF13515">
    <property type="entry name" value="FUSC_2"/>
    <property type="match status" value="1"/>
</dbReference>
<dbReference type="InterPro" id="IPR018823">
    <property type="entry name" value="ArAE_2_N"/>
</dbReference>
<dbReference type="Pfam" id="PF10337">
    <property type="entry name" value="ArAE_2_N"/>
    <property type="match status" value="1"/>
</dbReference>
<feature type="transmembrane region" description="Helical" evidence="6">
    <location>
        <begin position="812"/>
        <end position="832"/>
    </location>
</feature>
<dbReference type="EMBL" id="JAUEDM010000007">
    <property type="protein sequence ID" value="KAK3313703.1"/>
    <property type="molecule type" value="Genomic_DNA"/>
</dbReference>
<feature type="domain" description="Putative ER transporter 6TM N-terminal" evidence="7">
    <location>
        <begin position="196"/>
        <end position="410"/>
    </location>
</feature>
<reference evidence="9" key="1">
    <citation type="journal article" date="2023" name="Mol. Phylogenet. Evol.">
        <title>Genome-scale phylogeny and comparative genomics of the fungal order Sordariales.</title>
        <authorList>
            <person name="Hensen N."/>
            <person name="Bonometti L."/>
            <person name="Westerberg I."/>
            <person name="Brannstrom I.O."/>
            <person name="Guillou S."/>
            <person name="Cros-Aarteil S."/>
            <person name="Calhoun S."/>
            <person name="Haridas S."/>
            <person name="Kuo A."/>
            <person name="Mondo S."/>
            <person name="Pangilinan J."/>
            <person name="Riley R."/>
            <person name="LaButti K."/>
            <person name="Andreopoulos B."/>
            <person name="Lipzen A."/>
            <person name="Chen C."/>
            <person name="Yan M."/>
            <person name="Daum C."/>
            <person name="Ng V."/>
            <person name="Clum A."/>
            <person name="Steindorff A."/>
            <person name="Ohm R.A."/>
            <person name="Martin F."/>
            <person name="Silar P."/>
            <person name="Natvig D.O."/>
            <person name="Lalanne C."/>
            <person name="Gautier V."/>
            <person name="Ament-Velasquez S.L."/>
            <person name="Kruys A."/>
            <person name="Hutchinson M.I."/>
            <person name="Powell A.J."/>
            <person name="Barry K."/>
            <person name="Miller A.N."/>
            <person name="Grigoriev I.V."/>
            <person name="Debuchy R."/>
            <person name="Gladieux P."/>
            <person name="Hiltunen Thoren M."/>
            <person name="Johannesson H."/>
        </authorList>
    </citation>
    <scope>NUCLEOTIDE SEQUENCE</scope>
    <source>
        <strain evidence="9">CBS 118394</strain>
    </source>
</reference>
<evidence type="ECO:0000256" key="4">
    <source>
        <dbReference type="ARBA" id="ARBA00023136"/>
    </source>
</evidence>
<feature type="region of interest" description="Disordered" evidence="5">
    <location>
        <begin position="1"/>
        <end position="78"/>
    </location>
</feature>
<comment type="subcellular location">
    <subcellularLocation>
        <location evidence="1">Membrane</location>
        <topology evidence="1">Multi-pass membrane protein</topology>
    </subcellularLocation>
</comment>
<sequence length="1119" mass="124072">MDSEAAMDSARPHNEANLDQSDDQLRQPSDDNPKTTAKSSDAAETSRQDRQQQKPYATRDAQDGDGNGDVDGGVEGTTQSERPAFLASWVARLGLDKSTVLMMLKGSLPPTIGIAIYQSTAVANYFGSFGYLLPIVTVIALPILPRGKFVMNLVLILGLICLASAVSLLALWSGVQARNHTTPPGVDPLTSGYNPSQAVVCGIWLFANIWFINLLRAKLPSFNLPGIIYSILVNVAMTSGYHYTSTVAVEIFVKKLLTVMMAALAISLGINLVVFPVSSRLVLFKELAGCIGLLRKTVALQKAYLVRLESDDMFTMATRTETMIHQWEKAGKRHKPRLTKEAEAAKALQETVASLKALAGKLNVDTPFAKRDIAWGKMSAKDLGVMIGLFRSVYIPVLGMTTMTDIFKRVSERRGWVVDESMPAEILAEKEMERRVWNSVMQQMREPFDILSEALDQGLLHAALCLELIPRPKANSKNGANIDVEAKAGQVKPGEPGFAKIIDEKVKAFSSKKGKMLREWVSQRELAIEEEMIDNPGYKCSAGRSERDQVQLYIILFMENLMHTAGMAVQDLITFADGKVQDGTMKRSRLIVPTLHRLRKWVVGILSSEDSSAEEAPGTLELSHDIVFFGDGYNQKKDPEHLPPVTTWQHFGNGLRKFPNFFGSEESVFGFRVACATMTVGIVAYLESTERFFIEQRLVWAMIIIAIGMTMTSGQSFFGFLCRVGGTVIAMCTSLVIWYIVDGHTAGAIVFLWLFTFVDFYFLLKYPRFIPAIIISMITQILIVGYELQAVKIGKEATERSGQPFYPTYTLAPYRLACVAGGSLVAFIWTIFPSPLTDGTWLRRDLSATLYLIANYFSVVNSTLQSKLDDTEGDISDRNSPAYQLLKARYKIHGKLMMIIPSMAEHAEWQKWEPTIGGKFPREAYEELILRSTRIMSYLTLMAYTLTHSVSLRPESWENDGARTSDDRNNNTTGSSAASVSSNNRAWLNAVAEVFASLSPTHHNVLSTLTLLSNSLLSGQSLPPFLPLPRPYELTRRLMNISHNVTGSCDQDREDEPLLSGDKGILDPRHMEQPGYAEFAALQVCTALMCDDLDAVMKAVSGLVGVVDFSFRVREKKQK</sequence>
<feature type="compositionally biased region" description="Polar residues" evidence="5">
    <location>
        <begin position="34"/>
        <end position="43"/>
    </location>
</feature>
<feature type="transmembrane region" description="Helical" evidence="6">
    <location>
        <begin position="125"/>
        <end position="144"/>
    </location>
</feature>
<keyword evidence="10" id="KW-1185">Reference proteome</keyword>
<evidence type="ECO:0000256" key="2">
    <source>
        <dbReference type="ARBA" id="ARBA00022692"/>
    </source>
</evidence>
<keyword evidence="3 6" id="KW-1133">Transmembrane helix</keyword>
<protein>
    <recommendedName>
        <fullName evidence="11">ER transporter 6TM N-terminal domain-containing protein</fullName>
    </recommendedName>
</protein>
<keyword evidence="4 6" id="KW-0472">Membrane</keyword>
<feature type="compositionally biased region" description="Basic and acidic residues" evidence="5">
    <location>
        <begin position="23"/>
        <end position="33"/>
    </location>
</feature>
<feature type="compositionally biased region" description="Low complexity" evidence="5">
    <location>
        <begin position="970"/>
        <end position="979"/>
    </location>
</feature>
<reference evidence="9" key="2">
    <citation type="submission" date="2023-06" db="EMBL/GenBank/DDBJ databases">
        <authorList>
            <consortium name="Lawrence Berkeley National Laboratory"/>
            <person name="Haridas S."/>
            <person name="Hensen N."/>
            <person name="Bonometti L."/>
            <person name="Westerberg I."/>
            <person name="Brannstrom I.O."/>
            <person name="Guillou S."/>
            <person name="Cros-Aarteil S."/>
            <person name="Calhoun S."/>
            <person name="Kuo A."/>
            <person name="Mondo S."/>
            <person name="Pangilinan J."/>
            <person name="Riley R."/>
            <person name="Labutti K."/>
            <person name="Andreopoulos B."/>
            <person name="Lipzen A."/>
            <person name="Chen C."/>
            <person name="Yanf M."/>
            <person name="Daum C."/>
            <person name="Ng V."/>
            <person name="Clum A."/>
            <person name="Steindorff A."/>
            <person name="Ohm R."/>
            <person name="Martin F."/>
            <person name="Silar P."/>
            <person name="Natvig D."/>
            <person name="Lalanne C."/>
            <person name="Gautier V."/>
            <person name="Ament-Velasquez S.L."/>
            <person name="Kruys A."/>
            <person name="Hutchinson M.I."/>
            <person name="Powell A.J."/>
            <person name="Barry K."/>
            <person name="Miller A.N."/>
            <person name="Grigoriev I.V."/>
            <person name="Debuchy R."/>
            <person name="Gladieux P."/>
            <person name="Thoren M.H."/>
            <person name="Johannesson H."/>
        </authorList>
    </citation>
    <scope>NUCLEOTIDE SEQUENCE</scope>
    <source>
        <strain evidence="9">CBS 118394</strain>
    </source>
</reference>
<feature type="transmembrane region" description="Helical" evidence="6">
    <location>
        <begin position="153"/>
        <end position="175"/>
    </location>
</feature>
<proteinExistence type="predicted"/>
<feature type="domain" description="Integral membrane bound transporter" evidence="8">
    <location>
        <begin position="693"/>
        <end position="829"/>
    </location>
</feature>
<dbReference type="AlphaFoldDB" id="A0AAE0HVK3"/>
<evidence type="ECO:0000256" key="5">
    <source>
        <dbReference type="SAM" id="MobiDB-lite"/>
    </source>
</evidence>
<evidence type="ECO:0000313" key="10">
    <source>
        <dbReference type="Proteomes" id="UP001283341"/>
    </source>
</evidence>
<feature type="transmembrane region" description="Helical" evidence="6">
    <location>
        <begin position="698"/>
        <end position="718"/>
    </location>
</feature>
<feature type="compositionally biased region" description="Basic and acidic residues" evidence="5">
    <location>
        <begin position="960"/>
        <end position="969"/>
    </location>
</feature>
<gene>
    <name evidence="9" type="ORF">B0H66DRAFT_358322</name>
</gene>
<dbReference type="PANTHER" id="PTHR37994:SF4">
    <property type="entry name" value="ER TRANSPORTER 6TM N-TERMINAL DOMAIN-CONTAINING PROTEIN-RELATED"/>
    <property type="match status" value="1"/>
</dbReference>
<evidence type="ECO:0000313" key="9">
    <source>
        <dbReference type="EMBL" id="KAK3313703.1"/>
    </source>
</evidence>
<name>A0AAE0HVK3_9PEZI</name>
<accession>A0AAE0HVK3</accession>
<evidence type="ECO:0000256" key="6">
    <source>
        <dbReference type="SAM" id="Phobius"/>
    </source>
</evidence>
<keyword evidence="2 6" id="KW-0812">Transmembrane</keyword>
<evidence type="ECO:0008006" key="11">
    <source>
        <dbReference type="Google" id="ProtNLM"/>
    </source>
</evidence>
<feature type="transmembrane region" description="Helical" evidence="6">
    <location>
        <begin position="256"/>
        <end position="277"/>
    </location>
</feature>
<dbReference type="PANTHER" id="PTHR37994">
    <property type="entry name" value="ARAE_2_N DOMAIN-CONTAINING PROTEIN-RELATED"/>
    <property type="match status" value="1"/>
</dbReference>
<evidence type="ECO:0000259" key="8">
    <source>
        <dbReference type="Pfam" id="PF13515"/>
    </source>
</evidence>
<feature type="compositionally biased region" description="Gly residues" evidence="5">
    <location>
        <begin position="65"/>
        <end position="75"/>
    </location>
</feature>
<evidence type="ECO:0000256" key="1">
    <source>
        <dbReference type="ARBA" id="ARBA00004141"/>
    </source>
</evidence>
<comment type="caution">
    <text evidence="9">The sequence shown here is derived from an EMBL/GenBank/DDBJ whole genome shotgun (WGS) entry which is preliminary data.</text>
</comment>
<evidence type="ECO:0000259" key="7">
    <source>
        <dbReference type="Pfam" id="PF10337"/>
    </source>
</evidence>
<evidence type="ECO:0000256" key="3">
    <source>
        <dbReference type="ARBA" id="ARBA00022989"/>
    </source>
</evidence>
<feature type="transmembrane region" description="Helical" evidence="6">
    <location>
        <begin position="195"/>
        <end position="215"/>
    </location>
</feature>
<dbReference type="Proteomes" id="UP001283341">
    <property type="component" value="Unassembled WGS sequence"/>
</dbReference>
<dbReference type="GO" id="GO:0016020">
    <property type="term" value="C:membrane"/>
    <property type="evidence" value="ECO:0007669"/>
    <property type="project" value="UniProtKB-SubCell"/>
</dbReference>
<dbReference type="InterPro" id="IPR049453">
    <property type="entry name" value="Memb_transporter_dom"/>
</dbReference>
<organism evidence="9 10">
    <name type="scientific">Apodospora peruviana</name>
    <dbReference type="NCBI Taxonomy" id="516989"/>
    <lineage>
        <taxon>Eukaryota</taxon>
        <taxon>Fungi</taxon>
        <taxon>Dikarya</taxon>
        <taxon>Ascomycota</taxon>
        <taxon>Pezizomycotina</taxon>
        <taxon>Sordariomycetes</taxon>
        <taxon>Sordariomycetidae</taxon>
        <taxon>Sordariales</taxon>
        <taxon>Lasiosphaeriaceae</taxon>
        <taxon>Apodospora</taxon>
    </lineage>
</organism>